<organism evidence="9 10">
    <name type="scientific">Coriobacterium glomerans (strain ATCC 49209 / DSM 20642 / JCM 10262 / PW2)</name>
    <dbReference type="NCBI Taxonomy" id="700015"/>
    <lineage>
        <taxon>Bacteria</taxon>
        <taxon>Bacillati</taxon>
        <taxon>Actinomycetota</taxon>
        <taxon>Coriobacteriia</taxon>
        <taxon>Coriobacteriales</taxon>
        <taxon>Coriobacteriaceae</taxon>
        <taxon>Coriobacterium</taxon>
    </lineage>
</organism>
<evidence type="ECO:0000256" key="7">
    <source>
        <dbReference type="ARBA" id="ARBA00022777"/>
    </source>
</evidence>
<dbReference type="SUPFAM" id="SSF53062">
    <property type="entry name" value="PTS system fructose IIA component-like"/>
    <property type="match status" value="1"/>
</dbReference>
<evidence type="ECO:0000313" key="9">
    <source>
        <dbReference type="EMBL" id="AEB07646.1"/>
    </source>
</evidence>
<dbReference type="Gene3D" id="3.40.50.510">
    <property type="entry name" value="Phosphotransferase system, mannose-type IIA component"/>
    <property type="match status" value="1"/>
</dbReference>
<dbReference type="PANTHER" id="PTHR33799:SF1">
    <property type="entry name" value="PTS SYSTEM MANNOSE-SPECIFIC EIIAB COMPONENT-RELATED"/>
    <property type="match status" value="1"/>
</dbReference>
<evidence type="ECO:0000256" key="5">
    <source>
        <dbReference type="ARBA" id="ARBA00022679"/>
    </source>
</evidence>
<keyword evidence="2" id="KW-0813">Transport</keyword>
<dbReference type="OrthoDB" id="3183705at2"/>
<keyword evidence="7" id="KW-0418">Kinase</keyword>
<dbReference type="GO" id="GO:0009401">
    <property type="term" value="P:phosphoenolpyruvate-dependent sugar phosphotransferase system"/>
    <property type="evidence" value="ECO:0007669"/>
    <property type="project" value="UniProtKB-KW"/>
</dbReference>
<name>F2NAW8_CORGP</name>
<keyword evidence="4" id="KW-0762">Sugar transport</keyword>
<dbReference type="KEGG" id="cgo:Corgl_1547"/>
<dbReference type="PANTHER" id="PTHR33799">
    <property type="entry name" value="PTS PERMEASE-RELATED-RELATED"/>
    <property type="match status" value="1"/>
</dbReference>
<keyword evidence="6" id="KW-0598">Phosphotransferase system</keyword>
<evidence type="ECO:0000256" key="3">
    <source>
        <dbReference type="ARBA" id="ARBA00022490"/>
    </source>
</evidence>
<evidence type="ECO:0000256" key="6">
    <source>
        <dbReference type="ARBA" id="ARBA00022683"/>
    </source>
</evidence>
<dbReference type="GO" id="GO:0016020">
    <property type="term" value="C:membrane"/>
    <property type="evidence" value="ECO:0007669"/>
    <property type="project" value="InterPro"/>
</dbReference>
<evidence type="ECO:0000313" key="10">
    <source>
        <dbReference type="Proteomes" id="UP000006851"/>
    </source>
</evidence>
<dbReference type="eggNOG" id="COG2893">
    <property type="taxonomic scope" value="Bacteria"/>
</dbReference>
<keyword evidence="10" id="KW-1185">Reference proteome</keyword>
<sequence>MKIIIGAHGRLGRELINSAKMIFGTLEDVSNVSLLPGMSFEDFKRDAESILKSVEDDQILVLTDLFGGTPCNVFSALSRQYGCSVVSGVNLPMLIELYASVSSGRDDRTAGELAEYALSVLRESGVHTNRVLASS</sequence>
<protein>
    <submittedName>
        <fullName evidence="9">PTS system fructose subfamily IIA component</fullName>
    </submittedName>
</protein>
<dbReference type="AlphaFoldDB" id="F2NAW8"/>
<dbReference type="InterPro" id="IPR036662">
    <property type="entry name" value="PTS_EIIA_man-typ_sf"/>
</dbReference>
<dbReference type="HOGENOM" id="CLU_123235_4_0_11"/>
<comment type="subcellular location">
    <subcellularLocation>
        <location evidence="1">Cytoplasm</location>
    </subcellularLocation>
</comment>
<dbReference type="Pfam" id="PF03610">
    <property type="entry name" value="EIIA-man"/>
    <property type="match status" value="1"/>
</dbReference>
<evidence type="ECO:0000256" key="2">
    <source>
        <dbReference type="ARBA" id="ARBA00022448"/>
    </source>
</evidence>
<proteinExistence type="predicted"/>
<evidence type="ECO:0000256" key="4">
    <source>
        <dbReference type="ARBA" id="ARBA00022597"/>
    </source>
</evidence>
<dbReference type="GO" id="GO:0005737">
    <property type="term" value="C:cytoplasm"/>
    <property type="evidence" value="ECO:0007669"/>
    <property type="project" value="UniProtKB-SubCell"/>
</dbReference>
<dbReference type="CDD" id="cd00006">
    <property type="entry name" value="PTS_IIA_man"/>
    <property type="match status" value="1"/>
</dbReference>
<feature type="domain" description="PTS EIIA type-4" evidence="8">
    <location>
        <begin position="1"/>
        <end position="126"/>
    </location>
</feature>
<dbReference type="InterPro" id="IPR004701">
    <property type="entry name" value="PTS_EIIA_man-typ"/>
</dbReference>
<dbReference type="GO" id="GO:0016301">
    <property type="term" value="F:kinase activity"/>
    <property type="evidence" value="ECO:0007669"/>
    <property type="project" value="UniProtKB-KW"/>
</dbReference>
<gene>
    <name evidence="9" type="ordered locus">Corgl_1547</name>
</gene>
<dbReference type="EMBL" id="CP002628">
    <property type="protein sequence ID" value="AEB07646.1"/>
    <property type="molecule type" value="Genomic_DNA"/>
</dbReference>
<keyword evidence="5" id="KW-0808">Transferase</keyword>
<dbReference type="STRING" id="700015.Corgl_1547"/>
<keyword evidence="3" id="KW-0963">Cytoplasm</keyword>
<dbReference type="Proteomes" id="UP000006851">
    <property type="component" value="Chromosome"/>
</dbReference>
<dbReference type="InterPro" id="IPR033887">
    <property type="entry name" value="PTS_IIA_man"/>
</dbReference>
<reference evidence="10" key="1">
    <citation type="journal article" date="2013" name="Stand. Genomic Sci.">
        <title>Complete genome sequence of Coriobacterium glomerans type strain (PW2(T)) from the midgut of Pyrrhocoris apterus L. (red soldier bug).</title>
        <authorList>
            <person name="Stackebrandt E."/>
            <person name="Zeytun A."/>
            <person name="Lapidus A."/>
            <person name="Nolan M."/>
            <person name="Lucas S."/>
            <person name="Hammon N."/>
            <person name="Deshpande S."/>
            <person name="Cheng J.F."/>
            <person name="Tapia R."/>
            <person name="Goodwin L.A."/>
            <person name="Pitluck S."/>
            <person name="Liolios K."/>
            <person name="Pagani I."/>
            <person name="Ivanova N."/>
            <person name="Mavromatis K."/>
            <person name="Mikhailova N."/>
            <person name="Huntemann M."/>
            <person name="Pati A."/>
            <person name="Chen A."/>
            <person name="Palaniappan K."/>
            <person name="Chang Y.J."/>
            <person name="Land M."/>
            <person name="Hauser L."/>
            <person name="Rohde M."/>
            <person name="Pukall R."/>
            <person name="Goker M."/>
            <person name="Detter J.C."/>
            <person name="Woyke T."/>
            <person name="Bristow J."/>
            <person name="Eisen J.A."/>
            <person name="Markowitz V."/>
            <person name="Hugenholtz P."/>
            <person name="Kyrpides N.C."/>
            <person name="Klenk H.P."/>
        </authorList>
    </citation>
    <scope>NUCLEOTIDE SEQUENCE</scope>
    <source>
        <strain evidence="10">ATCC 49209 / DSM 20642 / JCM 10262 / PW2</strain>
    </source>
</reference>
<dbReference type="PROSITE" id="PS51096">
    <property type="entry name" value="PTS_EIIA_TYPE_4"/>
    <property type="match status" value="1"/>
</dbReference>
<evidence type="ECO:0000259" key="8">
    <source>
        <dbReference type="PROSITE" id="PS51096"/>
    </source>
</evidence>
<dbReference type="RefSeq" id="WP_013709388.1">
    <property type="nucleotide sequence ID" value="NC_015389.1"/>
</dbReference>
<dbReference type="InterPro" id="IPR051471">
    <property type="entry name" value="Bacterial_PTS_sugar_comp"/>
</dbReference>
<evidence type="ECO:0000256" key="1">
    <source>
        <dbReference type="ARBA" id="ARBA00004496"/>
    </source>
</evidence>
<accession>F2NAW8</accession>